<dbReference type="PROSITE" id="PS50089">
    <property type="entry name" value="ZF_RING_2"/>
    <property type="match status" value="1"/>
</dbReference>
<keyword evidence="3" id="KW-0472">Membrane</keyword>
<dbReference type="SMART" id="SM00184">
    <property type="entry name" value="RING"/>
    <property type="match status" value="1"/>
</dbReference>
<keyword evidence="1" id="KW-0862">Zinc</keyword>
<feature type="compositionally biased region" description="Polar residues" evidence="2">
    <location>
        <begin position="40"/>
        <end position="53"/>
    </location>
</feature>
<dbReference type="Gene3D" id="3.30.40.10">
    <property type="entry name" value="Zinc/RING finger domain, C3HC4 (zinc finger)"/>
    <property type="match status" value="1"/>
</dbReference>
<keyword evidence="6" id="KW-1185">Reference proteome</keyword>
<organism evidence="5 6">
    <name type="scientific">Platanthera guangdongensis</name>
    <dbReference type="NCBI Taxonomy" id="2320717"/>
    <lineage>
        <taxon>Eukaryota</taxon>
        <taxon>Viridiplantae</taxon>
        <taxon>Streptophyta</taxon>
        <taxon>Embryophyta</taxon>
        <taxon>Tracheophyta</taxon>
        <taxon>Spermatophyta</taxon>
        <taxon>Magnoliopsida</taxon>
        <taxon>Liliopsida</taxon>
        <taxon>Asparagales</taxon>
        <taxon>Orchidaceae</taxon>
        <taxon>Orchidoideae</taxon>
        <taxon>Orchideae</taxon>
        <taxon>Orchidinae</taxon>
        <taxon>Platanthera</taxon>
    </lineage>
</organism>
<proteinExistence type="predicted"/>
<dbReference type="PANTHER" id="PTHR46225">
    <property type="entry name" value="C3H4 TYPE ZINC FINGER PROTEIN"/>
    <property type="match status" value="1"/>
</dbReference>
<protein>
    <submittedName>
        <fullName evidence="5">E3 ubiquitin-protein ligase</fullName>
    </submittedName>
</protein>
<feature type="domain" description="RING-type" evidence="4">
    <location>
        <begin position="367"/>
        <end position="408"/>
    </location>
</feature>
<evidence type="ECO:0000256" key="2">
    <source>
        <dbReference type="SAM" id="MobiDB-lite"/>
    </source>
</evidence>
<dbReference type="EMBL" id="JBBWWR010000019">
    <property type="protein sequence ID" value="KAK8942255.1"/>
    <property type="molecule type" value="Genomic_DNA"/>
</dbReference>
<dbReference type="SUPFAM" id="SSF57850">
    <property type="entry name" value="RING/U-box"/>
    <property type="match status" value="1"/>
</dbReference>
<evidence type="ECO:0000256" key="1">
    <source>
        <dbReference type="PROSITE-ProRule" id="PRU00175"/>
    </source>
</evidence>
<dbReference type="Pfam" id="PF13639">
    <property type="entry name" value="zf-RING_2"/>
    <property type="match status" value="1"/>
</dbReference>
<evidence type="ECO:0000259" key="4">
    <source>
        <dbReference type="PROSITE" id="PS50089"/>
    </source>
</evidence>
<feature type="compositionally biased region" description="Low complexity" evidence="2">
    <location>
        <begin position="69"/>
        <end position="85"/>
    </location>
</feature>
<keyword evidence="3" id="KW-1133">Transmembrane helix</keyword>
<feature type="region of interest" description="Disordered" evidence="2">
    <location>
        <begin position="39"/>
        <end position="100"/>
    </location>
</feature>
<dbReference type="PANTHER" id="PTHR46225:SF19">
    <property type="entry name" value="RING-TYPE DOMAIN-CONTAINING PROTEIN"/>
    <property type="match status" value="1"/>
</dbReference>
<evidence type="ECO:0000313" key="6">
    <source>
        <dbReference type="Proteomes" id="UP001412067"/>
    </source>
</evidence>
<comment type="caution">
    <text evidence="5">The sequence shown here is derived from an EMBL/GenBank/DDBJ whole genome shotgun (WGS) entry which is preliminary data.</text>
</comment>
<evidence type="ECO:0000313" key="5">
    <source>
        <dbReference type="EMBL" id="KAK8942255.1"/>
    </source>
</evidence>
<feature type="transmembrane region" description="Helical" evidence="3">
    <location>
        <begin position="266"/>
        <end position="299"/>
    </location>
</feature>
<keyword evidence="3" id="KW-0812">Transmembrane</keyword>
<keyword evidence="1" id="KW-0863">Zinc-finger</keyword>
<name>A0ABR2LK91_9ASPA</name>
<reference evidence="5 6" key="1">
    <citation type="journal article" date="2022" name="Nat. Plants">
        <title>Genomes of leafy and leafless Platanthera orchids illuminate the evolution of mycoheterotrophy.</title>
        <authorList>
            <person name="Li M.H."/>
            <person name="Liu K.W."/>
            <person name="Li Z."/>
            <person name="Lu H.C."/>
            <person name="Ye Q.L."/>
            <person name="Zhang D."/>
            <person name="Wang J.Y."/>
            <person name="Li Y.F."/>
            <person name="Zhong Z.M."/>
            <person name="Liu X."/>
            <person name="Yu X."/>
            <person name="Liu D.K."/>
            <person name="Tu X.D."/>
            <person name="Liu B."/>
            <person name="Hao Y."/>
            <person name="Liao X.Y."/>
            <person name="Jiang Y.T."/>
            <person name="Sun W.H."/>
            <person name="Chen J."/>
            <person name="Chen Y.Q."/>
            <person name="Ai Y."/>
            <person name="Zhai J.W."/>
            <person name="Wu S.S."/>
            <person name="Zhou Z."/>
            <person name="Hsiao Y.Y."/>
            <person name="Wu W.L."/>
            <person name="Chen Y.Y."/>
            <person name="Lin Y.F."/>
            <person name="Hsu J.L."/>
            <person name="Li C.Y."/>
            <person name="Wang Z.W."/>
            <person name="Zhao X."/>
            <person name="Zhong W.Y."/>
            <person name="Ma X.K."/>
            <person name="Ma L."/>
            <person name="Huang J."/>
            <person name="Chen G.Z."/>
            <person name="Huang M.Z."/>
            <person name="Huang L."/>
            <person name="Peng D.H."/>
            <person name="Luo Y.B."/>
            <person name="Zou S.Q."/>
            <person name="Chen S.P."/>
            <person name="Lan S."/>
            <person name="Tsai W.C."/>
            <person name="Van de Peer Y."/>
            <person name="Liu Z.J."/>
        </authorList>
    </citation>
    <scope>NUCLEOTIDE SEQUENCE [LARGE SCALE GENOMIC DNA]</scope>
    <source>
        <strain evidence="5">Lor288</strain>
    </source>
</reference>
<sequence>MFVPRLTAQVESDYDRNPFLMENSVYYNEHEHNHIIDVTTGESTSTSASQGEYNVSREVHNEDMTSTNRATASRLSSSPTTSRSAPLRRRGENHGRRRRNPLNSGLWISIELLANASQIVAAVVVLSLSRHEHPRAPLFTWIIGYTIGCVAILPHLCWRYIHRTNHTSTQESAPTHQHFSRDSSSESIAYTDISFSQAREGSVSRGHTAVSQLGQNIFVSTSRLHRLSALIDHYKMGLECFFAVWFVVGNVWVFGGQSSAADAPNLYRLCIAFLTFSCVGYAMPIILCATICCCFPCIISVLGFREDLPLTRGATSELINALPTYKFKSKRSQNRGSSQNREGNFECGILAAGMDKERIISPEDTVCCICLVTYAENDVLRELPCTHFFHAECVDKWLKINALCPLCKYIVVNTVGFSSVLSSLRNNTLSLQ</sequence>
<gene>
    <name evidence="5" type="ORF">KSP40_PGU011857</name>
</gene>
<dbReference type="InterPro" id="IPR013083">
    <property type="entry name" value="Znf_RING/FYVE/PHD"/>
</dbReference>
<evidence type="ECO:0000256" key="3">
    <source>
        <dbReference type="SAM" id="Phobius"/>
    </source>
</evidence>
<dbReference type="Proteomes" id="UP001412067">
    <property type="component" value="Unassembled WGS sequence"/>
</dbReference>
<dbReference type="InterPro" id="IPR001841">
    <property type="entry name" value="Znf_RING"/>
</dbReference>
<feature type="transmembrane region" description="Helical" evidence="3">
    <location>
        <begin position="236"/>
        <end position="254"/>
    </location>
</feature>
<keyword evidence="1" id="KW-0479">Metal-binding</keyword>
<feature type="transmembrane region" description="Helical" evidence="3">
    <location>
        <begin position="138"/>
        <end position="158"/>
    </location>
</feature>
<accession>A0ABR2LK91</accession>
<feature type="transmembrane region" description="Helical" evidence="3">
    <location>
        <begin position="106"/>
        <end position="126"/>
    </location>
</feature>